<gene>
    <name evidence="3" type="ORF">POM88_028403</name>
</gene>
<feature type="compositionally biased region" description="Polar residues" evidence="1">
    <location>
        <begin position="389"/>
        <end position="406"/>
    </location>
</feature>
<comment type="caution">
    <text evidence="3">The sequence shown here is derived from an EMBL/GenBank/DDBJ whole genome shotgun (WGS) entry which is preliminary data.</text>
</comment>
<evidence type="ECO:0000259" key="2">
    <source>
        <dbReference type="Pfam" id="PF13966"/>
    </source>
</evidence>
<reference evidence="3" key="2">
    <citation type="submission" date="2023-05" db="EMBL/GenBank/DDBJ databases">
        <authorList>
            <person name="Schelkunov M.I."/>
        </authorList>
    </citation>
    <scope>NUCLEOTIDE SEQUENCE</scope>
    <source>
        <strain evidence="3">Hsosn_3</strain>
        <tissue evidence="3">Leaf</tissue>
    </source>
</reference>
<dbReference type="Pfam" id="PF13966">
    <property type="entry name" value="zf-RVT"/>
    <property type="match status" value="1"/>
</dbReference>
<proteinExistence type="predicted"/>
<reference evidence="3" key="1">
    <citation type="submission" date="2023-02" db="EMBL/GenBank/DDBJ databases">
        <title>Genome of toxic invasive species Heracleum sosnowskyi carries increased number of genes despite the absence of recent whole-genome duplications.</title>
        <authorList>
            <person name="Schelkunov M."/>
            <person name="Shtratnikova V."/>
            <person name="Makarenko M."/>
            <person name="Klepikova A."/>
            <person name="Omelchenko D."/>
            <person name="Novikova G."/>
            <person name="Obukhova E."/>
            <person name="Bogdanov V."/>
            <person name="Penin A."/>
            <person name="Logacheva M."/>
        </authorList>
    </citation>
    <scope>NUCLEOTIDE SEQUENCE</scope>
    <source>
        <strain evidence="3">Hsosn_3</strain>
        <tissue evidence="3">Leaf</tissue>
    </source>
</reference>
<organism evidence="3 4">
    <name type="scientific">Heracleum sosnowskyi</name>
    <dbReference type="NCBI Taxonomy" id="360622"/>
    <lineage>
        <taxon>Eukaryota</taxon>
        <taxon>Viridiplantae</taxon>
        <taxon>Streptophyta</taxon>
        <taxon>Embryophyta</taxon>
        <taxon>Tracheophyta</taxon>
        <taxon>Spermatophyta</taxon>
        <taxon>Magnoliopsida</taxon>
        <taxon>eudicotyledons</taxon>
        <taxon>Gunneridae</taxon>
        <taxon>Pentapetalae</taxon>
        <taxon>asterids</taxon>
        <taxon>campanulids</taxon>
        <taxon>Apiales</taxon>
        <taxon>Apiaceae</taxon>
        <taxon>Apioideae</taxon>
        <taxon>apioid superclade</taxon>
        <taxon>Tordylieae</taxon>
        <taxon>Tordyliinae</taxon>
        <taxon>Heracleum</taxon>
    </lineage>
</organism>
<feature type="region of interest" description="Disordered" evidence="1">
    <location>
        <begin position="256"/>
        <end position="279"/>
    </location>
</feature>
<name>A0AAD8ME15_9APIA</name>
<feature type="region of interest" description="Disordered" evidence="1">
    <location>
        <begin position="316"/>
        <end position="335"/>
    </location>
</feature>
<feature type="region of interest" description="Disordered" evidence="1">
    <location>
        <begin position="520"/>
        <end position="546"/>
    </location>
</feature>
<protein>
    <recommendedName>
        <fullName evidence="2">Reverse transcriptase zinc-binding domain-containing protein</fullName>
    </recommendedName>
</protein>
<dbReference type="InterPro" id="IPR026960">
    <property type="entry name" value="RVT-Znf"/>
</dbReference>
<dbReference type="AlphaFoldDB" id="A0AAD8ME15"/>
<evidence type="ECO:0000313" key="3">
    <source>
        <dbReference type="EMBL" id="KAK1372210.1"/>
    </source>
</evidence>
<sequence length="868" mass="95615">MNSDEFSELIGSNINNNGIPPQIQRLNAYIREQEQIRVGAIATEIALEDCRVLTDGALPEPPLCSPGSIGSTSPPPQRPTLVTESPLIPTPGMNINPPISTNYFSQLQDNIMVQNGVLTLQSEQATKSPQPAISWKKRVPRSRVVNDKSKHKESANSVADQVVTGDIPISDVPIDMVESIVLDSVAINNDLSGGILTPASDNMPYIIGKFIGCDVVMDDDEILRELNNNVLGEFDVNTSIVDVEIVPVAELGTSVLENDEGDDSSRKRKTANSDTSSLIRDGDTHPVVFALAAASNLPPLPPAKSSKNQVLDDEGFTRVTYKKSPGKKSPQKKSLRLAETRDWILKDAQSHINSSAAASPEDVCSAVVLPPKPKTVHKHEQPFKPRPSQGYSQTSNGPASTSSGHADSNDVHTESGEYLENFVRNTDLVPYKIAEIFGCPVVLDEDQIIQQLQNEDCLDEFDPVTTFLGESSVNVSPKKTQLPTPEIDALSGGDARATNGCPLQNMELDAPDSVVQKMGLTKSKDSEAPRKRKSDRHSDSTSAPTDIPVVIALAAPQLPPKIPSSSVGQSVDADGFTKLQIQTVGLNADLMKMEQDSARLLEFMSYNIGNGLLISLWYDPWWNGSCLASHNRDPIIQQSGLTAEATINTLTHTGQWILPRPSSRLHHVQHNFLHWLHTFNFPDFNLQATDVILWNGTPLKKLKIWHIWDSIRLKRPPVFWSTLVWHKLAISRYAHHQWILCWNRLPTLHRLASFGLPIPQHCFLCVGGIETASHLFVTCSYSSFVLSQLAEKLHIPFTSTTWESLMMDWGAVSNTPRRQIALVTLQVFCYHLWRERNARAHGKGCFGPTKLFDGIVLDIRTKLGPVTG</sequence>
<feature type="domain" description="Reverse transcriptase zinc-binding" evidence="2">
    <location>
        <begin position="706"/>
        <end position="784"/>
    </location>
</feature>
<evidence type="ECO:0000256" key="1">
    <source>
        <dbReference type="SAM" id="MobiDB-lite"/>
    </source>
</evidence>
<dbReference type="EMBL" id="JAUIZM010000007">
    <property type="protein sequence ID" value="KAK1372210.1"/>
    <property type="molecule type" value="Genomic_DNA"/>
</dbReference>
<feature type="compositionally biased region" description="Basic residues" evidence="1">
    <location>
        <begin position="320"/>
        <end position="335"/>
    </location>
</feature>
<feature type="region of interest" description="Disordered" evidence="1">
    <location>
        <begin position="374"/>
        <end position="412"/>
    </location>
</feature>
<accession>A0AAD8ME15</accession>
<dbReference type="Proteomes" id="UP001237642">
    <property type="component" value="Unassembled WGS sequence"/>
</dbReference>
<evidence type="ECO:0000313" key="4">
    <source>
        <dbReference type="Proteomes" id="UP001237642"/>
    </source>
</evidence>
<feature type="region of interest" description="Disordered" evidence="1">
    <location>
        <begin position="475"/>
        <end position="506"/>
    </location>
</feature>
<keyword evidence="4" id="KW-1185">Reference proteome</keyword>